<reference evidence="7" key="1">
    <citation type="submission" date="2016-10" db="EMBL/GenBank/DDBJ databases">
        <authorList>
            <person name="Varghese N."/>
            <person name="Submissions S."/>
        </authorList>
    </citation>
    <scope>NUCLEOTIDE SEQUENCE [LARGE SCALE GENOMIC DNA]</scope>
    <source>
        <strain evidence="7">DSM 16477</strain>
    </source>
</reference>
<dbReference type="GO" id="GO:0046872">
    <property type="term" value="F:metal ion binding"/>
    <property type="evidence" value="ECO:0007669"/>
    <property type="project" value="UniProtKB-KW"/>
</dbReference>
<protein>
    <submittedName>
        <fullName evidence="6">Calcineurin-like phosphoesterase</fullName>
    </submittedName>
</protein>
<evidence type="ECO:0000313" key="6">
    <source>
        <dbReference type="EMBL" id="SDF11773.1"/>
    </source>
</evidence>
<dbReference type="GO" id="GO:0016787">
    <property type="term" value="F:hydrolase activity"/>
    <property type="evidence" value="ECO:0007669"/>
    <property type="project" value="UniProtKB-KW"/>
</dbReference>
<keyword evidence="3" id="KW-0408">Iron</keyword>
<sequence length="268" mass="29516">MTRFVHLTDLHISHPDLNDPHLQSDTPATLRRVVEVVNAMDLQPDFVVASGDLTNQGDVQSYEMVRDIVSELRAPLIMALGNHDKRAGFNAVFAPGLADAPYFHDAPQGDLHVITLDSSVPGKVAGALDDAQFEFLRAALQRHEDRPKLLVIHHPPCIDPKALAWGSLDQASTDRLAEMLRGQRIAGILSGHVHVNRVSHWHGIPVVISNGLHSTVDLTETRDLRIVEGTGFGLCEWRESGLSVAFAPLDPTAREIGRIERKQLKAFE</sequence>
<feature type="domain" description="Calcineurin-like phosphoesterase" evidence="5">
    <location>
        <begin position="3"/>
        <end position="195"/>
    </location>
</feature>
<proteinExistence type="inferred from homology"/>
<evidence type="ECO:0000256" key="3">
    <source>
        <dbReference type="ARBA" id="ARBA00023004"/>
    </source>
</evidence>
<dbReference type="InterPro" id="IPR004843">
    <property type="entry name" value="Calcineurin-like_PHP"/>
</dbReference>
<keyword evidence="1" id="KW-0479">Metal-binding</keyword>
<dbReference type="Proteomes" id="UP000199399">
    <property type="component" value="Unassembled WGS sequence"/>
</dbReference>
<name>A0A1G7IGL5_9RHOB</name>
<evidence type="ECO:0000259" key="5">
    <source>
        <dbReference type="Pfam" id="PF00149"/>
    </source>
</evidence>
<dbReference type="STRING" id="218672.SAMN04489759_101389"/>
<dbReference type="InterPro" id="IPR029052">
    <property type="entry name" value="Metallo-depent_PP-like"/>
</dbReference>
<dbReference type="PANTHER" id="PTHR42988:SF2">
    <property type="entry name" value="CYCLIC NUCLEOTIDE PHOSPHODIESTERASE CBUA0032-RELATED"/>
    <property type="match status" value="1"/>
</dbReference>
<accession>A0A1G7IGL5</accession>
<gene>
    <name evidence="6" type="ORF">SAMN04489759_101389</name>
</gene>
<evidence type="ECO:0000256" key="4">
    <source>
        <dbReference type="ARBA" id="ARBA00025742"/>
    </source>
</evidence>
<comment type="similarity">
    <text evidence="4">Belongs to the cyclic nucleotide phosphodiesterase class-III family.</text>
</comment>
<dbReference type="RefSeq" id="WP_093738600.1">
    <property type="nucleotide sequence ID" value="NZ_FNBP01000001.1"/>
</dbReference>
<evidence type="ECO:0000256" key="2">
    <source>
        <dbReference type="ARBA" id="ARBA00022801"/>
    </source>
</evidence>
<organism evidence="6 7">
    <name type="scientific">Sulfitobacter delicatus</name>
    <dbReference type="NCBI Taxonomy" id="218672"/>
    <lineage>
        <taxon>Bacteria</taxon>
        <taxon>Pseudomonadati</taxon>
        <taxon>Pseudomonadota</taxon>
        <taxon>Alphaproteobacteria</taxon>
        <taxon>Rhodobacterales</taxon>
        <taxon>Roseobacteraceae</taxon>
        <taxon>Sulfitobacter</taxon>
    </lineage>
</organism>
<evidence type="ECO:0000313" key="7">
    <source>
        <dbReference type="Proteomes" id="UP000199399"/>
    </source>
</evidence>
<dbReference type="SUPFAM" id="SSF56300">
    <property type="entry name" value="Metallo-dependent phosphatases"/>
    <property type="match status" value="1"/>
</dbReference>
<keyword evidence="2" id="KW-0378">Hydrolase</keyword>
<dbReference type="OrthoDB" id="651281at2"/>
<dbReference type="InterPro" id="IPR050884">
    <property type="entry name" value="CNP_phosphodiesterase-III"/>
</dbReference>
<evidence type="ECO:0000256" key="1">
    <source>
        <dbReference type="ARBA" id="ARBA00022723"/>
    </source>
</evidence>
<keyword evidence="7" id="KW-1185">Reference proteome</keyword>
<dbReference type="EMBL" id="FNBP01000001">
    <property type="protein sequence ID" value="SDF11773.1"/>
    <property type="molecule type" value="Genomic_DNA"/>
</dbReference>
<dbReference type="AlphaFoldDB" id="A0A1G7IGL5"/>
<dbReference type="Gene3D" id="3.60.21.10">
    <property type="match status" value="1"/>
</dbReference>
<dbReference type="PANTHER" id="PTHR42988">
    <property type="entry name" value="PHOSPHOHYDROLASE"/>
    <property type="match status" value="1"/>
</dbReference>
<dbReference type="Pfam" id="PF00149">
    <property type="entry name" value="Metallophos"/>
    <property type="match status" value="1"/>
</dbReference>